<gene>
    <name evidence="1" type="ORF">AMTR_s00111p00095600</name>
</gene>
<evidence type="ECO:0000313" key="1">
    <source>
        <dbReference type="EMBL" id="ERN00200.1"/>
    </source>
</evidence>
<dbReference type="HOGENOM" id="CLU_1779943_0_0_1"/>
<organism evidence="1 2">
    <name type="scientific">Amborella trichopoda</name>
    <dbReference type="NCBI Taxonomy" id="13333"/>
    <lineage>
        <taxon>Eukaryota</taxon>
        <taxon>Viridiplantae</taxon>
        <taxon>Streptophyta</taxon>
        <taxon>Embryophyta</taxon>
        <taxon>Tracheophyta</taxon>
        <taxon>Spermatophyta</taxon>
        <taxon>Magnoliopsida</taxon>
        <taxon>Amborellales</taxon>
        <taxon>Amborellaceae</taxon>
        <taxon>Amborella</taxon>
    </lineage>
</organism>
<evidence type="ECO:0000313" key="2">
    <source>
        <dbReference type="Proteomes" id="UP000017836"/>
    </source>
</evidence>
<keyword evidence="2" id="KW-1185">Reference proteome</keyword>
<accession>W1NZU1</accession>
<evidence type="ECO:0008006" key="3">
    <source>
        <dbReference type="Google" id="ProtNLM"/>
    </source>
</evidence>
<reference evidence="2" key="1">
    <citation type="journal article" date="2013" name="Science">
        <title>The Amborella genome and the evolution of flowering plants.</title>
        <authorList>
            <consortium name="Amborella Genome Project"/>
        </authorList>
    </citation>
    <scope>NUCLEOTIDE SEQUENCE [LARGE SCALE GENOMIC DNA]</scope>
</reference>
<dbReference type="Gramene" id="ERN00200">
    <property type="protein sequence ID" value="ERN00200"/>
    <property type="gene ID" value="AMTR_s00111p00095600"/>
</dbReference>
<proteinExistence type="predicted"/>
<dbReference type="EMBL" id="KI394940">
    <property type="protein sequence ID" value="ERN00200.1"/>
    <property type="molecule type" value="Genomic_DNA"/>
</dbReference>
<dbReference type="Proteomes" id="UP000017836">
    <property type="component" value="Unassembled WGS sequence"/>
</dbReference>
<name>W1NZU1_AMBTC</name>
<protein>
    <recommendedName>
        <fullName evidence="3">F-box domain-containing protein</fullName>
    </recommendedName>
</protein>
<dbReference type="AlphaFoldDB" id="W1NZU1"/>
<sequence>MITLFQNDVTPRVVSGKEIATIHVSVKLGKDRLSNVLPNELMEKILLLLPVKSIICFQSVVSYPLLRLLESTLSPAHLHYPIPLLSFSLWMTLFLSMDDCVMYLHDTDNELSCRKTKIRAPWVLPSLHSSLGSRTVVSNDILCIHF</sequence>